<dbReference type="AlphaFoldDB" id="A0A7S8FDG2"/>
<dbReference type="EMBL" id="CP047423">
    <property type="protein sequence ID" value="QPD03666.1"/>
    <property type="molecule type" value="Genomic_DNA"/>
</dbReference>
<proteinExistence type="predicted"/>
<dbReference type="KEGG" id="nkf:Nkreftii_001440"/>
<evidence type="ECO:0000259" key="1">
    <source>
        <dbReference type="PROSITE" id="PS50853"/>
    </source>
</evidence>
<dbReference type="InterPro" id="IPR024361">
    <property type="entry name" value="BACON"/>
</dbReference>
<reference evidence="2 3" key="1">
    <citation type="journal article" date="2020" name="ISME J.">
        <title>Enrichment and physiological characterization of a novel comammox Nitrospira indicates ammonium inhibition of complete nitrification.</title>
        <authorList>
            <person name="Sakoula D."/>
            <person name="Koch H."/>
            <person name="Frank J."/>
            <person name="Jetten M.S.M."/>
            <person name="van Kessel M.A.H.J."/>
            <person name="Lucker S."/>
        </authorList>
    </citation>
    <scope>NUCLEOTIDE SEQUENCE [LARGE SCALE GENOMIC DNA]</scope>
    <source>
        <strain evidence="2">Comreactor17</strain>
    </source>
</reference>
<dbReference type="Gene3D" id="2.60.40.10">
    <property type="entry name" value="Immunoglobulins"/>
    <property type="match status" value="6"/>
</dbReference>
<gene>
    <name evidence="2" type="ORF">Nkreftii_001440</name>
</gene>
<evidence type="ECO:0000313" key="2">
    <source>
        <dbReference type="EMBL" id="QPD03666.1"/>
    </source>
</evidence>
<dbReference type="Proteomes" id="UP000593737">
    <property type="component" value="Chromosome"/>
</dbReference>
<organism evidence="2 3">
    <name type="scientific">Candidatus Nitrospira kreftii</name>
    <dbReference type="NCBI Taxonomy" id="2652173"/>
    <lineage>
        <taxon>Bacteria</taxon>
        <taxon>Pseudomonadati</taxon>
        <taxon>Nitrospirota</taxon>
        <taxon>Nitrospiria</taxon>
        <taxon>Nitrospirales</taxon>
        <taxon>Nitrospiraceae</taxon>
        <taxon>Nitrospira</taxon>
    </lineage>
</organism>
<sequence>MHQYNQRWLLLSGSITTLMLVLEPITPCLWPAWAATNTTSVTAVAAPTPSPNQTRRLPAPMLRLMSEIPVLRQLVPPPVMTPPTPIPAIGGSPSNFTFSAQQNAGNLPVQTLAVTNRGGGTLIWNATTNATWLTLSPAAGTGNGTIALTVTSSSLTAGTYNTTITVSAVGAPAITIPVNLTVAPAPVPPAIGTSPTSFSFTVQRGSGNPATQTLNISNTGGGTLTWTASDNAAWLTLSPASGTNNGVMSVTAVTGSLAAGTYNGTITVSAPGARSTSVPVTFTVAAAPVPPRIGAFPTTLSFTAQQGGGNPGAQTLSISNTGGGTLTWTASDNAPWLTLSQTSGSGNGTITVTAATGSLAAGTFNAMIALSSPGATTIQIPVTFTVASAPTTITLSPSSLTYTAISGSPNPASQSMTVTSNGTWTASDNASWLTLSPTSGSGNGTVSASINLGGVPVGTHTAAITVTGGGAVRNVTVTLTVSAASFTISPGSLTFTATQGAANPPAQTITHNSTESWTASDNVSWLSLNPTSGQKNGVITASINTANAKLGINLAIITVTSGGVTKTATISLTLNAPASSSATLTWGANKETDLAGYKVYRATVSGTYGAPIATLPRSVTTYQATGLEFGKTYFFVVTAYDIAGNESGYSNEVSKSIF</sequence>
<dbReference type="CDD" id="cd00063">
    <property type="entry name" value="FN3"/>
    <property type="match status" value="1"/>
</dbReference>
<feature type="domain" description="Fibronectin type-III" evidence="1">
    <location>
        <begin position="568"/>
        <end position="658"/>
    </location>
</feature>
<name>A0A7S8FDG2_9BACT</name>
<dbReference type="PROSITE" id="PS50853">
    <property type="entry name" value="FN3"/>
    <property type="match status" value="1"/>
</dbReference>
<evidence type="ECO:0000313" key="3">
    <source>
        <dbReference type="Proteomes" id="UP000593737"/>
    </source>
</evidence>
<dbReference type="Pfam" id="PF19190">
    <property type="entry name" value="BACON_2"/>
    <property type="match status" value="4"/>
</dbReference>
<dbReference type="InterPro" id="IPR036116">
    <property type="entry name" value="FN3_sf"/>
</dbReference>
<dbReference type="CDD" id="cd14948">
    <property type="entry name" value="BACON"/>
    <property type="match status" value="2"/>
</dbReference>
<dbReference type="InterPro" id="IPR013783">
    <property type="entry name" value="Ig-like_fold"/>
</dbReference>
<dbReference type="InterPro" id="IPR003961">
    <property type="entry name" value="FN3_dom"/>
</dbReference>
<dbReference type="SUPFAM" id="SSF49265">
    <property type="entry name" value="Fibronectin type III"/>
    <property type="match status" value="1"/>
</dbReference>
<dbReference type="Pfam" id="PF00041">
    <property type="entry name" value="fn3"/>
    <property type="match status" value="1"/>
</dbReference>
<protein>
    <recommendedName>
        <fullName evidence="1">Fibronectin type-III domain-containing protein</fullName>
    </recommendedName>
</protein>
<accession>A0A7S8FDG2</accession>